<gene>
    <name evidence="12" type="ORF">AG1IA_05348</name>
</gene>
<keyword evidence="12" id="KW-0503">Monooxygenase</keyword>
<protein>
    <recommendedName>
        <fullName evidence="4">L-ornithine N(5)-monooxygenase [NAD(P)H]</fullName>
        <ecNumber evidence="4">1.14.13.196</ecNumber>
    </recommendedName>
</protein>
<keyword evidence="13" id="KW-1185">Reference proteome</keyword>
<dbReference type="Pfam" id="PF13434">
    <property type="entry name" value="Lys_Orn_oxgnase"/>
    <property type="match status" value="1"/>
</dbReference>
<dbReference type="Proteomes" id="UP000011668">
    <property type="component" value="Unassembled WGS sequence"/>
</dbReference>
<evidence type="ECO:0000256" key="8">
    <source>
        <dbReference type="ARBA" id="ARBA00023002"/>
    </source>
</evidence>
<comment type="similarity">
    <text evidence="3">Belongs to the lysine N(6)-hydroxylase/L-ornithine N(5)-oxygenase family.</text>
</comment>
<feature type="compositionally biased region" description="Polar residues" evidence="11">
    <location>
        <begin position="672"/>
        <end position="686"/>
    </location>
</feature>
<dbReference type="OrthoDB" id="3519933at2759"/>
<keyword evidence="8" id="KW-0560">Oxidoreductase</keyword>
<dbReference type="GO" id="GO:0006879">
    <property type="term" value="P:intracellular iron ion homeostasis"/>
    <property type="evidence" value="ECO:0007669"/>
    <property type="project" value="TreeGrafter"/>
</dbReference>
<name>L8WV07_THACA</name>
<dbReference type="EC" id="1.14.13.196" evidence="4"/>
<comment type="catalytic activity">
    <reaction evidence="10">
        <text>L-ornithine + NADH + O2 = N(5)-hydroxy-L-ornithine + NAD(+) + H2O</text>
        <dbReference type="Rhea" id="RHEA:41512"/>
        <dbReference type="ChEBI" id="CHEBI:15377"/>
        <dbReference type="ChEBI" id="CHEBI:15379"/>
        <dbReference type="ChEBI" id="CHEBI:46911"/>
        <dbReference type="ChEBI" id="CHEBI:57540"/>
        <dbReference type="ChEBI" id="CHEBI:57945"/>
        <dbReference type="ChEBI" id="CHEBI:78275"/>
        <dbReference type="EC" id="1.14.13.196"/>
    </reaction>
</comment>
<organism evidence="12 13">
    <name type="scientific">Thanatephorus cucumeris (strain AG1-IA)</name>
    <name type="common">Rice sheath blight fungus</name>
    <name type="synonym">Rhizoctonia solani</name>
    <dbReference type="NCBI Taxonomy" id="983506"/>
    <lineage>
        <taxon>Eukaryota</taxon>
        <taxon>Fungi</taxon>
        <taxon>Dikarya</taxon>
        <taxon>Basidiomycota</taxon>
        <taxon>Agaricomycotina</taxon>
        <taxon>Agaricomycetes</taxon>
        <taxon>Cantharellales</taxon>
        <taxon>Ceratobasidiaceae</taxon>
        <taxon>Rhizoctonia</taxon>
        <taxon>Rhizoctonia solani AG-1</taxon>
    </lineage>
</organism>
<dbReference type="EMBL" id="AFRT01001369">
    <property type="protein sequence ID" value="ELU40632.1"/>
    <property type="molecule type" value="Genomic_DNA"/>
</dbReference>
<reference evidence="12 13" key="1">
    <citation type="journal article" date="2013" name="Nat. Commun.">
        <title>The evolution and pathogenic mechanisms of the rice sheath blight pathogen.</title>
        <authorList>
            <person name="Zheng A."/>
            <person name="Lin R."/>
            <person name="Xu L."/>
            <person name="Qin P."/>
            <person name="Tang C."/>
            <person name="Ai P."/>
            <person name="Zhang D."/>
            <person name="Liu Y."/>
            <person name="Sun Z."/>
            <person name="Feng H."/>
            <person name="Wang Y."/>
            <person name="Chen Y."/>
            <person name="Liang X."/>
            <person name="Fu R."/>
            <person name="Li Q."/>
            <person name="Zhang J."/>
            <person name="Yu X."/>
            <person name="Xie Z."/>
            <person name="Ding L."/>
            <person name="Guan P."/>
            <person name="Tang J."/>
            <person name="Liang Y."/>
            <person name="Wang S."/>
            <person name="Deng Q."/>
            <person name="Li S."/>
            <person name="Zhu J."/>
            <person name="Wang L."/>
            <person name="Liu H."/>
            <person name="Li P."/>
        </authorList>
    </citation>
    <scope>NUCLEOTIDE SEQUENCE [LARGE SCALE GENOMIC DNA]</scope>
    <source>
        <strain evidence="13">AG-1 IA</strain>
    </source>
</reference>
<dbReference type="GO" id="GO:0004497">
    <property type="term" value="F:monooxygenase activity"/>
    <property type="evidence" value="ECO:0007669"/>
    <property type="project" value="UniProtKB-KW"/>
</dbReference>
<evidence type="ECO:0000256" key="3">
    <source>
        <dbReference type="ARBA" id="ARBA00007588"/>
    </source>
</evidence>
<comment type="caution">
    <text evidence="12">The sequence shown here is derived from an EMBL/GenBank/DDBJ whole genome shotgun (WGS) entry which is preliminary data.</text>
</comment>
<feature type="region of interest" description="Disordered" evidence="11">
    <location>
        <begin position="390"/>
        <end position="409"/>
    </location>
</feature>
<dbReference type="OMA" id="SFAMYLK"/>
<proteinExistence type="inferred from homology"/>
<evidence type="ECO:0000313" key="13">
    <source>
        <dbReference type="Proteomes" id="UP000011668"/>
    </source>
</evidence>
<dbReference type="PANTHER" id="PTHR42802">
    <property type="entry name" value="MONOOXYGENASE"/>
    <property type="match status" value="1"/>
</dbReference>
<evidence type="ECO:0000256" key="2">
    <source>
        <dbReference type="ARBA" id="ARBA00004924"/>
    </source>
</evidence>
<sequence length="751" mass="81470">MIAIAIRLWGSISDMRPPEFLPGDTSLSRTRSPYLRFRVKYQWSSDVVISSSGVRLARESSPPSSVNHVLPRLHMLSAPHSPDATPTMASSRNIPHDPCNQLPCLGGKLATWVSHLHLPFTLSDYPHLLDNSHPSLLAPTRPSPEFSTMATNPIHETSSIPGVDVASKGPNYNERYAGNEFPEVYDLLGIGFGPANLAITVALLELWDQHKAAGTEPNINNACFIERHPRFSWHPGMLLPGSRMQISFLKDLATLRNPASKFTFLSYLHAHGRLPAFINRNADTPTRREYADYMAWAATRVRELGGEALRIRYGEDVVSVQSLDGGKTVTVTSRVRETNEVRIRNAKTLIIAPGGTARIPKILAPYADHPRVMHTSSYVQRAASLIKAAVESTGSSRSPSPAGSDSSRLSGLTTARALRIAVLGSGQSSAEVLLDLRSRLAGIPIEGEGPQEHQLDMIIRKGSLKPSDDSPFLHTDDKPFIATDKAFKLPSAARAWLRAEYAGTNYGVVNPRTIDALYEEVYAQKVDDAAESRPLGGVSAPDGTRVRINILSYQDTAHLSVSGSEMSNEPTFSIRLRHLLTGDEHDRGYDAIILGTGYERQSWMRLFGQGESKDVAPLSEVFGLTSLAPIRLLPVVEDEVTKPVTSLSKLDVAEAIAAKVQGSQPLTPPRSGATTPPSPAESTGSTLAEGVPPPSVRITRAYRLLPVEQHSNFTARVYVQGCAESSHGLSDTLLSVIGPRSGEVVADMVSA</sequence>
<keyword evidence="5" id="KW-0285">Flavoprotein</keyword>
<dbReference type="InterPro" id="IPR036188">
    <property type="entry name" value="FAD/NAD-bd_sf"/>
</dbReference>
<evidence type="ECO:0000256" key="6">
    <source>
        <dbReference type="ARBA" id="ARBA00022827"/>
    </source>
</evidence>
<evidence type="ECO:0000256" key="5">
    <source>
        <dbReference type="ARBA" id="ARBA00022630"/>
    </source>
</evidence>
<evidence type="ECO:0000256" key="1">
    <source>
        <dbReference type="ARBA" id="ARBA00001974"/>
    </source>
</evidence>
<dbReference type="AlphaFoldDB" id="L8WV07"/>
<evidence type="ECO:0000256" key="7">
    <source>
        <dbReference type="ARBA" id="ARBA00022857"/>
    </source>
</evidence>
<evidence type="ECO:0000313" key="12">
    <source>
        <dbReference type="EMBL" id="ELU40632.1"/>
    </source>
</evidence>
<feature type="region of interest" description="Disordered" evidence="11">
    <location>
        <begin position="661"/>
        <end position="693"/>
    </location>
</feature>
<dbReference type="SUPFAM" id="SSF51905">
    <property type="entry name" value="FAD/NAD(P)-binding domain"/>
    <property type="match status" value="1"/>
</dbReference>
<keyword evidence="6" id="KW-0274">FAD</keyword>
<evidence type="ECO:0000256" key="10">
    <source>
        <dbReference type="ARBA" id="ARBA00049248"/>
    </source>
</evidence>
<dbReference type="PANTHER" id="PTHR42802:SF1">
    <property type="entry name" value="L-ORNITHINE N(5)-MONOOXYGENASE"/>
    <property type="match status" value="1"/>
</dbReference>
<feature type="compositionally biased region" description="Low complexity" evidence="11">
    <location>
        <begin position="392"/>
        <end position="409"/>
    </location>
</feature>
<comment type="pathway">
    <text evidence="2">Siderophore biosynthesis.</text>
</comment>
<dbReference type="InterPro" id="IPR025700">
    <property type="entry name" value="Lys/Orn_oxygenase"/>
</dbReference>
<evidence type="ECO:0000256" key="9">
    <source>
        <dbReference type="ARBA" id="ARBA00047598"/>
    </source>
</evidence>
<dbReference type="HOGENOM" id="CLU_020931_2_0_1"/>
<keyword evidence="7" id="KW-0521">NADP</keyword>
<evidence type="ECO:0000256" key="4">
    <source>
        <dbReference type="ARBA" id="ARBA00012881"/>
    </source>
</evidence>
<comment type="cofactor">
    <cofactor evidence="1">
        <name>FAD</name>
        <dbReference type="ChEBI" id="CHEBI:57692"/>
    </cofactor>
</comment>
<dbReference type="Gene3D" id="3.50.50.60">
    <property type="entry name" value="FAD/NAD(P)-binding domain"/>
    <property type="match status" value="1"/>
</dbReference>
<evidence type="ECO:0000256" key="11">
    <source>
        <dbReference type="SAM" id="MobiDB-lite"/>
    </source>
</evidence>
<comment type="catalytic activity">
    <reaction evidence="9">
        <text>L-ornithine + NADPH + O2 = N(5)-hydroxy-L-ornithine + NADP(+) + H2O</text>
        <dbReference type="Rhea" id="RHEA:41508"/>
        <dbReference type="ChEBI" id="CHEBI:15377"/>
        <dbReference type="ChEBI" id="CHEBI:15379"/>
        <dbReference type="ChEBI" id="CHEBI:46911"/>
        <dbReference type="ChEBI" id="CHEBI:57783"/>
        <dbReference type="ChEBI" id="CHEBI:58349"/>
        <dbReference type="ChEBI" id="CHEBI:78275"/>
        <dbReference type="EC" id="1.14.13.196"/>
    </reaction>
</comment>
<accession>L8WV07</accession>
<dbReference type="STRING" id="983506.L8WV07"/>